<keyword evidence="3" id="KW-1185">Reference proteome</keyword>
<feature type="region of interest" description="Disordered" evidence="1">
    <location>
        <begin position="26"/>
        <end position="111"/>
    </location>
</feature>
<evidence type="ECO:0000256" key="1">
    <source>
        <dbReference type="SAM" id="MobiDB-lite"/>
    </source>
</evidence>
<sequence>ARFNGVDHDIKLHMKERFRQFVYHDTTSMCQPPDQVKTKGAPKGWPKGLTKRPSYSQNERSTKHSPSLFEYAESRYPDTHVSQSSYARRKSSRVSTSGTSTSDTSCHTETRLAQLGPVASFHAPVY</sequence>
<feature type="non-terminal residue" evidence="2">
    <location>
        <position position="1"/>
    </location>
</feature>
<evidence type="ECO:0000313" key="2">
    <source>
        <dbReference type="EMBL" id="MCI00732.1"/>
    </source>
</evidence>
<comment type="caution">
    <text evidence="2">The sequence shown here is derived from an EMBL/GenBank/DDBJ whole genome shotgun (WGS) entry which is preliminary data.</text>
</comment>
<proteinExistence type="predicted"/>
<feature type="compositionally biased region" description="Low complexity" evidence="1">
    <location>
        <begin position="93"/>
        <end position="107"/>
    </location>
</feature>
<dbReference type="AlphaFoldDB" id="A0A392NMU4"/>
<protein>
    <submittedName>
        <fullName evidence="2">Uncharacterized protein</fullName>
    </submittedName>
</protein>
<name>A0A392NMU4_9FABA</name>
<organism evidence="2 3">
    <name type="scientific">Trifolium medium</name>
    <dbReference type="NCBI Taxonomy" id="97028"/>
    <lineage>
        <taxon>Eukaryota</taxon>
        <taxon>Viridiplantae</taxon>
        <taxon>Streptophyta</taxon>
        <taxon>Embryophyta</taxon>
        <taxon>Tracheophyta</taxon>
        <taxon>Spermatophyta</taxon>
        <taxon>Magnoliopsida</taxon>
        <taxon>eudicotyledons</taxon>
        <taxon>Gunneridae</taxon>
        <taxon>Pentapetalae</taxon>
        <taxon>rosids</taxon>
        <taxon>fabids</taxon>
        <taxon>Fabales</taxon>
        <taxon>Fabaceae</taxon>
        <taxon>Papilionoideae</taxon>
        <taxon>50 kb inversion clade</taxon>
        <taxon>NPAAA clade</taxon>
        <taxon>Hologalegina</taxon>
        <taxon>IRL clade</taxon>
        <taxon>Trifolieae</taxon>
        <taxon>Trifolium</taxon>
    </lineage>
</organism>
<accession>A0A392NMU4</accession>
<evidence type="ECO:0000313" key="3">
    <source>
        <dbReference type="Proteomes" id="UP000265520"/>
    </source>
</evidence>
<gene>
    <name evidence="2" type="ORF">A2U01_0021754</name>
</gene>
<reference evidence="2 3" key="1">
    <citation type="journal article" date="2018" name="Front. Plant Sci.">
        <title>Red Clover (Trifolium pratense) and Zigzag Clover (T. medium) - A Picture of Genomic Similarities and Differences.</title>
        <authorList>
            <person name="Dluhosova J."/>
            <person name="Istvanek J."/>
            <person name="Nedelnik J."/>
            <person name="Repkova J."/>
        </authorList>
    </citation>
    <scope>NUCLEOTIDE SEQUENCE [LARGE SCALE GENOMIC DNA]</scope>
    <source>
        <strain evidence="3">cv. 10/8</strain>
        <tissue evidence="2">Leaf</tissue>
    </source>
</reference>
<dbReference type="Proteomes" id="UP000265520">
    <property type="component" value="Unassembled WGS sequence"/>
</dbReference>
<dbReference type="EMBL" id="LXQA010044106">
    <property type="protein sequence ID" value="MCI00732.1"/>
    <property type="molecule type" value="Genomic_DNA"/>
</dbReference>